<protein>
    <submittedName>
        <fullName evidence="1">Uncharacterized protein</fullName>
    </submittedName>
</protein>
<keyword evidence="2" id="KW-1185">Reference proteome</keyword>
<reference evidence="1 2" key="1">
    <citation type="journal article" date="2012" name="J. Bacteriol.">
        <title>Genome Sequence of the Pattern-Forming Social Bacterium Paenibacillus dendritiformis C454 Chiral Morphotype.</title>
        <authorList>
            <person name="Sirota-Madi A."/>
            <person name="Olender T."/>
            <person name="Helman Y."/>
            <person name="Brainis I."/>
            <person name="Finkelshtein A."/>
            <person name="Roth D."/>
            <person name="Hagai E."/>
            <person name="Leshkowitz D."/>
            <person name="Brodsky L."/>
            <person name="Galatenko V."/>
            <person name="Nikolaev V."/>
            <person name="Gutnick D.L."/>
            <person name="Lancet D."/>
            <person name="Ben-Jacob E."/>
        </authorList>
    </citation>
    <scope>NUCLEOTIDE SEQUENCE [LARGE SCALE GENOMIC DNA]</scope>
    <source>
        <strain evidence="1 2">C454</strain>
    </source>
</reference>
<sequence>MSRKKSRSKHKPRKKRGVTWAECGPLQLDQDENFYFIVGYTDGGAPYGITWEEHEAELEEKRKRNNIIRIEEAGPIPIIEMRITQRQWDELVVTHDIQMDEVSYFVNVETGEIAMLSDDDPREEDEELRLEIAEGFNEIYYRVPHLNLDERYELMCQFVLTISSGKLRTKLERVLSAEHKVVRKFKNALAEDKAELERYHAFVEESHRERVRGWLESIGVRAVVVR</sequence>
<dbReference type="PATRIC" id="fig|1131935.3.peg.176"/>
<gene>
    <name evidence="1" type="ORF">PDENDC454_00935</name>
</gene>
<dbReference type="STRING" id="1131935.PDENDC454_00935"/>
<proteinExistence type="predicted"/>
<dbReference type="Pfam" id="PF03682">
    <property type="entry name" value="UPF0158"/>
    <property type="match status" value="1"/>
</dbReference>
<dbReference type="OrthoDB" id="367880at2"/>
<dbReference type="EMBL" id="AHKH01000002">
    <property type="protein sequence ID" value="EHQ64126.1"/>
    <property type="molecule type" value="Genomic_DNA"/>
</dbReference>
<evidence type="ECO:0000313" key="2">
    <source>
        <dbReference type="Proteomes" id="UP000003900"/>
    </source>
</evidence>
<name>H3S9K8_9BACL</name>
<comment type="caution">
    <text evidence="1">The sequence shown here is derived from an EMBL/GenBank/DDBJ whole genome shotgun (WGS) entry which is preliminary data.</text>
</comment>
<dbReference type="Proteomes" id="UP000003900">
    <property type="component" value="Unassembled WGS sequence"/>
</dbReference>
<dbReference type="AlphaFoldDB" id="H3S9K8"/>
<evidence type="ECO:0000313" key="1">
    <source>
        <dbReference type="EMBL" id="EHQ64126.1"/>
    </source>
</evidence>
<dbReference type="InterPro" id="IPR005361">
    <property type="entry name" value="UPF0158"/>
</dbReference>
<accession>H3S9K8</accession>
<dbReference type="RefSeq" id="WP_006674697.1">
    <property type="nucleotide sequence ID" value="NZ_AHKH01000002.1"/>
</dbReference>
<organism evidence="1 2">
    <name type="scientific">Paenibacillus dendritiformis C454</name>
    <dbReference type="NCBI Taxonomy" id="1131935"/>
    <lineage>
        <taxon>Bacteria</taxon>
        <taxon>Bacillati</taxon>
        <taxon>Bacillota</taxon>
        <taxon>Bacilli</taxon>
        <taxon>Bacillales</taxon>
        <taxon>Paenibacillaceae</taxon>
        <taxon>Paenibacillus</taxon>
    </lineage>
</organism>